<feature type="transmembrane region" description="Helical" evidence="1">
    <location>
        <begin position="16"/>
        <end position="35"/>
    </location>
</feature>
<evidence type="ECO:0000313" key="6">
    <source>
        <dbReference type="Proteomes" id="UP000434276"/>
    </source>
</evidence>
<keyword evidence="1" id="KW-1133">Transmembrane helix</keyword>
<evidence type="ECO:0000256" key="1">
    <source>
        <dbReference type="SAM" id="Phobius"/>
    </source>
</evidence>
<organism evidence="4 5">
    <name type="scientific">Arabidopsis thaliana</name>
    <name type="common">Mouse-ear cress</name>
    <dbReference type="NCBI Taxonomy" id="3702"/>
    <lineage>
        <taxon>Eukaryota</taxon>
        <taxon>Viridiplantae</taxon>
        <taxon>Streptophyta</taxon>
        <taxon>Embryophyta</taxon>
        <taxon>Tracheophyta</taxon>
        <taxon>Spermatophyta</taxon>
        <taxon>Magnoliopsida</taxon>
        <taxon>eudicotyledons</taxon>
        <taxon>Gunneridae</taxon>
        <taxon>Pentapetalae</taxon>
        <taxon>rosids</taxon>
        <taxon>malvids</taxon>
        <taxon>Brassicales</taxon>
        <taxon>Brassicaceae</taxon>
        <taxon>Camelineae</taxon>
        <taxon>Arabidopsis</taxon>
    </lineage>
</organism>
<name>A0A654EJ10_ARATH</name>
<evidence type="ECO:0000313" key="3">
    <source>
        <dbReference type="EMBL" id="CAA0253883.1"/>
    </source>
</evidence>
<dbReference type="Araport" id="AT1G29465"/>
<dbReference type="GeneID" id="6240728"/>
<dbReference type="RefSeq" id="NP_001117379.1">
    <property type="nucleotide sequence ID" value="NM_001123907.2"/>
</dbReference>
<dbReference type="AlphaFoldDB" id="A0A654EJ10"/>
<protein>
    <recommendedName>
        <fullName evidence="7">Transmembrane protein</fullName>
    </recommendedName>
</protein>
<dbReference type="ExpressionAtlas" id="A0A654EJ10">
    <property type="expression patterns" value="baseline and differential"/>
</dbReference>
<evidence type="ECO:0000313" key="5">
    <source>
        <dbReference type="Proteomes" id="UP000426265"/>
    </source>
</evidence>
<evidence type="ECO:0008006" key="7">
    <source>
        <dbReference type="Google" id="ProtNLM"/>
    </source>
</evidence>
<reference evidence="4 5" key="1">
    <citation type="submission" date="2019-11" db="EMBL/GenBank/DDBJ databases">
        <authorList>
            <person name="Jiao W.-B."/>
            <person name="Schneeberger K."/>
        </authorList>
    </citation>
    <scope>NUCLEOTIDE SEQUENCE [LARGE SCALE GENOMIC DNA]</scope>
    <source>
        <strain evidence="5">cv. An-1</strain>
        <strain evidence="6">cv. C24</strain>
    </source>
</reference>
<accession>A0A654EJ10</accession>
<dbReference type="EMBL" id="CACSHJ010000087">
    <property type="protein sequence ID" value="CAA0253883.1"/>
    <property type="molecule type" value="Genomic_DNA"/>
</dbReference>
<proteinExistence type="predicted"/>
<gene>
    <name evidence="2" type="ordered locus">At1g29465</name>
    <name evidence="4" type="ORF">AN1_LOCUS2991</name>
    <name evidence="3" type="ORF">C24_LOCUS2897</name>
</gene>
<keyword evidence="1" id="KW-0812">Transmembrane</keyword>
<dbReference type="KEGG" id="ath:AT1G29465"/>
<dbReference type="EMBL" id="CACRSJ010000104">
    <property type="protein sequence ID" value="VYS47502.1"/>
    <property type="molecule type" value="Genomic_DNA"/>
</dbReference>
<dbReference type="OrthoDB" id="10277489at2759"/>
<dbReference type="Proteomes" id="UP000434276">
    <property type="component" value="Unassembled WGS sequence"/>
</dbReference>
<keyword evidence="1" id="KW-0472">Membrane</keyword>
<sequence length="36" mass="3823">MGFTLVFTGLSESAQVLIGLSGVTPICIMNSYVIFL</sequence>
<evidence type="ECO:0000313" key="4">
    <source>
        <dbReference type="EMBL" id="VYS47502.1"/>
    </source>
</evidence>
<evidence type="ECO:0000313" key="2">
    <source>
        <dbReference type="Araport" id="AT1G29465"/>
    </source>
</evidence>
<dbReference type="Proteomes" id="UP000426265">
    <property type="component" value="Unassembled WGS sequence"/>
</dbReference>